<dbReference type="GO" id="GO:0005524">
    <property type="term" value="F:ATP binding"/>
    <property type="evidence" value="ECO:0007669"/>
    <property type="project" value="UniProtKB-KW"/>
</dbReference>
<feature type="domain" description="Helicase C-terminal" evidence="12">
    <location>
        <begin position="251"/>
        <end position="425"/>
    </location>
</feature>
<dbReference type="PANTHER" id="PTHR47959:SF21">
    <property type="entry name" value="DEAD-BOX HELICASE 56"/>
    <property type="match status" value="1"/>
</dbReference>
<feature type="short sequence motif" description="Q motif" evidence="9">
    <location>
        <begin position="11"/>
        <end position="39"/>
    </location>
</feature>
<dbReference type="CDD" id="cd17961">
    <property type="entry name" value="DEADc_DDX56"/>
    <property type="match status" value="1"/>
</dbReference>
<gene>
    <name evidence="14" type="ORF">NEZAVI_LOCUS2554</name>
</gene>
<dbReference type="GO" id="GO:0003724">
    <property type="term" value="F:RNA helicase activity"/>
    <property type="evidence" value="ECO:0007669"/>
    <property type="project" value="UniProtKB-EC"/>
</dbReference>
<dbReference type="Proteomes" id="UP001152798">
    <property type="component" value="Chromosome 1"/>
</dbReference>
<keyword evidence="2" id="KW-0547">Nucleotide-binding</keyword>
<dbReference type="PROSITE" id="PS51195">
    <property type="entry name" value="Q_MOTIF"/>
    <property type="match status" value="1"/>
</dbReference>
<feature type="compositionally biased region" description="Basic and acidic residues" evidence="10">
    <location>
        <begin position="326"/>
        <end position="344"/>
    </location>
</feature>
<feature type="region of interest" description="Disordered" evidence="10">
    <location>
        <begin position="552"/>
        <end position="572"/>
    </location>
</feature>
<feature type="region of interest" description="Disordered" evidence="10">
    <location>
        <begin position="323"/>
        <end position="344"/>
    </location>
</feature>
<keyword evidence="4" id="KW-0347">Helicase</keyword>
<dbReference type="InterPro" id="IPR050079">
    <property type="entry name" value="DEAD_box_RNA_helicase"/>
</dbReference>
<evidence type="ECO:0000256" key="4">
    <source>
        <dbReference type="ARBA" id="ARBA00022806"/>
    </source>
</evidence>
<dbReference type="Gene3D" id="3.40.50.300">
    <property type="entry name" value="P-loop containing nucleotide triphosphate hydrolases"/>
    <property type="match status" value="2"/>
</dbReference>
<dbReference type="InterPro" id="IPR014001">
    <property type="entry name" value="Helicase_ATP-bd"/>
</dbReference>
<accession>A0A9P0E3B6</accession>
<dbReference type="InterPro" id="IPR027417">
    <property type="entry name" value="P-loop_NTPase"/>
</dbReference>
<evidence type="ECO:0000256" key="1">
    <source>
        <dbReference type="ARBA" id="ARBA00012552"/>
    </source>
</evidence>
<feature type="domain" description="Helicase ATP-binding" evidence="11">
    <location>
        <begin position="42"/>
        <end position="220"/>
    </location>
</feature>
<dbReference type="PROSITE" id="PS51192">
    <property type="entry name" value="HELICASE_ATP_BIND_1"/>
    <property type="match status" value="1"/>
</dbReference>
<evidence type="ECO:0000256" key="3">
    <source>
        <dbReference type="ARBA" id="ARBA00022801"/>
    </source>
</evidence>
<dbReference type="InterPro" id="IPR001650">
    <property type="entry name" value="Helicase_C-like"/>
</dbReference>
<evidence type="ECO:0000256" key="6">
    <source>
        <dbReference type="ARBA" id="ARBA00022884"/>
    </source>
</evidence>
<dbReference type="CDD" id="cd18787">
    <property type="entry name" value="SF2_C_DEAD"/>
    <property type="match status" value="1"/>
</dbReference>
<keyword evidence="15" id="KW-1185">Reference proteome</keyword>
<dbReference type="EC" id="3.6.4.13" evidence="1"/>
<dbReference type="Pfam" id="PF00271">
    <property type="entry name" value="Helicase_C"/>
    <property type="match status" value="1"/>
</dbReference>
<dbReference type="PROSITE" id="PS51194">
    <property type="entry name" value="HELICASE_CTER"/>
    <property type="match status" value="1"/>
</dbReference>
<comment type="similarity">
    <text evidence="7">Belongs to the DEAD box helicase family. DDX56/DBP9 subfamily.</text>
</comment>
<reference evidence="14" key="1">
    <citation type="submission" date="2022-01" db="EMBL/GenBank/DDBJ databases">
        <authorList>
            <person name="King R."/>
        </authorList>
    </citation>
    <scope>NUCLEOTIDE SEQUENCE</scope>
</reference>
<evidence type="ECO:0000313" key="14">
    <source>
        <dbReference type="EMBL" id="CAH1391552.1"/>
    </source>
</evidence>
<proteinExistence type="inferred from homology"/>
<comment type="catalytic activity">
    <reaction evidence="8">
        <text>ATP + H2O = ADP + phosphate + H(+)</text>
        <dbReference type="Rhea" id="RHEA:13065"/>
        <dbReference type="ChEBI" id="CHEBI:15377"/>
        <dbReference type="ChEBI" id="CHEBI:15378"/>
        <dbReference type="ChEBI" id="CHEBI:30616"/>
        <dbReference type="ChEBI" id="CHEBI:43474"/>
        <dbReference type="ChEBI" id="CHEBI:456216"/>
        <dbReference type="EC" id="3.6.4.13"/>
    </reaction>
</comment>
<evidence type="ECO:0000256" key="9">
    <source>
        <dbReference type="PROSITE-ProRule" id="PRU00552"/>
    </source>
</evidence>
<evidence type="ECO:0000259" key="13">
    <source>
        <dbReference type="PROSITE" id="PS51195"/>
    </source>
</evidence>
<protein>
    <recommendedName>
        <fullName evidence="1">RNA helicase</fullName>
        <ecNumber evidence="1">3.6.4.13</ecNumber>
    </recommendedName>
</protein>
<name>A0A9P0E3B6_NEZVI</name>
<keyword evidence="3" id="KW-0378">Hydrolase</keyword>
<dbReference type="GO" id="GO:0005829">
    <property type="term" value="C:cytosol"/>
    <property type="evidence" value="ECO:0007669"/>
    <property type="project" value="TreeGrafter"/>
</dbReference>
<dbReference type="AlphaFoldDB" id="A0A9P0E3B6"/>
<dbReference type="InterPro" id="IPR011545">
    <property type="entry name" value="DEAD/DEAH_box_helicase_dom"/>
</dbReference>
<dbReference type="PANTHER" id="PTHR47959">
    <property type="entry name" value="ATP-DEPENDENT RNA HELICASE RHLE-RELATED"/>
    <property type="match status" value="1"/>
</dbReference>
<dbReference type="Pfam" id="PF00270">
    <property type="entry name" value="DEAD"/>
    <property type="match status" value="1"/>
</dbReference>
<evidence type="ECO:0000313" key="15">
    <source>
        <dbReference type="Proteomes" id="UP001152798"/>
    </source>
</evidence>
<evidence type="ECO:0000256" key="5">
    <source>
        <dbReference type="ARBA" id="ARBA00022840"/>
    </source>
</evidence>
<evidence type="ECO:0000256" key="10">
    <source>
        <dbReference type="SAM" id="MobiDB-lite"/>
    </source>
</evidence>
<keyword evidence="6" id="KW-0694">RNA-binding</keyword>
<organism evidence="14 15">
    <name type="scientific">Nezara viridula</name>
    <name type="common">Southern green stink bug</name>
    <name type="synonym">Cimex viridulus</name>
    <dbReference type="NCBI Taxonomy" id="85310"/>
    <lineage>
        <taxon>Eukaryota</taxon>
        <taxon>Metazoa</taxon>
        <taxon>Ecdysozoa</taxon>
        <taxon>Arthropoda</taxon>
        <taxon>Hexapoda</taxon>
        <taxon>Insecta</taxon>
        <taxon>Pterygota</taxon>
        <taxon>Neoptera</taxon>
        <taxon>Paraneoptera</taxon>
        <taxon>Hemiptera</taxon>
        <taxon>Heteroptera</taxon>
        <taxon>Panheteroptera</taxon>
        <taxon>Pentatomomorpha</taxon>
        <taxon>Pentatomoidea</taxon>
        <taxon>Pentatomidae</taxon>
        <taxon>Pentatominae</taxon>
        <taxon>Nezara</taxon>
    </lineage>
</organism>
<dbReference type="SUPFAM" id="SSF52540">
    <property type="entry name" value="P-loop containing nucleoside triphosphate hydrolases"/>
    <property type="match status" value="2"/>
</dbReference>
<evidence type="ECO:0000256" key="8">
    <source>
        <dbReference type="ARBA" id="ARBA00047984"/>
    </source>
</evidence>
<evidence type="ECO:0000259" key="11">
    <source>
        <dbReference type="PROSITE" id="PS51192"/>
    </source>
</evidence>
<dbReference type="OrthoDB" id="1191041at2759"/>
<dbReference type="GO" id="GO:0003723">
    <property type="term" value="F:RNA binding"/>
    <property type="evidence" value="ECO:0007669"/>
    <property type="project" value="UniProtKB-KW"/>
</dbReference>
<dbReference type="SMART" id="SM00487">
    <property type="entry name" value="DEXDc"/>
    <property type="match status" value="1"/>
</dbReference>
<dbReference type="SMART" id="SM00490">
    <property type="entry name" value="HELICc"/>
    <property type="match status" value="1"/>
</dbReference>
<evidence type="ECO:0000259" key="12">
    <source>
        <dbReference type="PROSITE" id="PS51194"/>
    </source>
</evidence>
<feature type="domain" description="DEAD-box RNA helicase Q" evidence="13">
    <location>
        <begin position="11"/>
        <end position="39"/>
    </location>
</feature>
<evidence type="ECO:0000256" key="7">
    <source>
        <dbReference type="ARBA" id="ARBA00038041"/>
    </source>
</evidence>
<evidence type="ECO:0000256" key="2">
    <source>
        <dbReference type="ARBA" id="ARBA00022741"/>
    </source>
</evidence>
<dbReference type="EMBL" id="OV725077">
    <property type="protein sequence ID" value="CAH1391552.1"/>
    <property type="molecule type" value="Genomic_DNA"/>
</dbReference>
<dbReference type="GO" id="GO:0016787">
    <property type="term" value="F:hydrolase activity"/>
    <property type="evidence" value="ECO:0007669"/>
    <property type="project" value="UniProtKB-KW"/>
</dbReference>
<dbReference type="InterPro" id="IPR014014">
    <property type="entry name" value="RNA_helicase_DEAD_Q_motif"/>
</dbReference>
<sequence length="572" mass="64904">MADKTSDDAVKHFHEMGLDDRILKAIAKLGWIEPTAIQEKAIPLILEGKDVLVKARTGSGKTGAFAVPIIQKILSVKQDSNVTGVLALILAPSKELSRQIYNNFQQLLIKCSQDIKVVDISPQVEVGTQRAVLKDHPEIVVSTPGRAVLHLKAGNFCLDPSLKVLVIDEADLVFSFGHEEDIKELMRHLPRVYQAILASATLTDEVSSLKGLLLHNCVSLKLQEPGVAPITQLFHYKYFAEEKEKALILYALFKLGLIKGRSIVFVNTVNKCYKLKLFLEQFEISTCILNSELPAVSRIHALSQFNDGKYSIIITSDETENLNNTNEKKHKDNHPTKDKESGISRGIDFRDVSNVINFDFPKSVNSYIHRVGRTARGTTKGTAVSLVSVKEKELLDEVDNFLAERLSIRGQHIFRDFQFNMKEVEGLQYRVKEAWKVVTGLAIKETRLAEIRRELFNSKKLKHYFKDNPRDWETLRHDKATHVIKLASHVANVPDYLIPTSLRSDPSLIRTRKRARPPSKAAGMVQNKYKAKMENPLVNLDIFEKNNEEMEEITAGPKKKEFKSYQKRKRRY</sequence>
<keyword evidence="5" id="KW-0067">ATP-binding</keyword>